<evidence type="ECO:0000313" key="3">
    <source>
        <dbReference type="Proteomes" id="UP000531659"/>
    </source>
</evidence>
<proteinExistence type="predicted"/>
<dbReference type="SUPFAM" id="SSF47413">
    <property type="entry name" value="lambda repressor-like DNA-binding domains"/>
    <property type="match status" value="1"/>
</dbReference>
<dbReference type="Pfam" id="PF01381">
    <property type="entry name" value="HTH_3"/>
    <property type="match status" value="1"/>
</dbReference>
<dbReference type="EMBL" id="JABEYB010000019">
    <property type="protein sequence ID" value="NNU78159.1"/>
    <property type="molecule type" value="Genomic_DNA"/>
</dbReference>
<reference evidence="2 3" key="1">
    <citation type="submission" date="2020-05" db="EMBL/GenBank/DDBJ databases">
        <title>Complete genome of Clostridium estertheticum subspecies estertheticum, isolated from Vacuum packed lamb meat from New Zealand imported to Switzerland.</title>
        <authorList>
            <person name="Wambui J."/>
            <person name="Stevens M.J.A."/>
            <person name="Stephan R."/>
        </authorList>
    </citation>
    <scope>NUCLEOTIDE SEQUENCE [LARGE SCALE GENOMIC DNA]</scope>
    <source>
        <strain evidence="2 3">CEST001</strain>
    </source>
</reference>
<dbReference type="AlphaFoldDB" id="A0A7Y3SZC2"/>
<name>A0A7Y3SZC2_9CLOT</name>
<gene>
    <name evidence="2" type="ORF">HLQ16_19795</name>
</gene>
<feature type="domain" description="HTH cro/C1-type" evidence="1">
    <location>
        <begin position="11"/>
        <end position="72"/>
    </location>
</feature>
<organism evidence="2 3">
    <name type="scientific">Clostridium estertheticum</name>
    <dbReference type="NCBI Taxonomy" id="238834"/>
    <lineage>
        <taxon>Bacteria</taxon>
        <taxon>Bacillati</taxon>
        <taxon>Bacillota</taxon>
        <taxon>Clostridia</taxon>
        <taxon>Eubacteriales</taxon>
        <taxon>Clostridiaceae</taxon>
        <taxon>Clostridium</taxon>
    </lineage>
</organism>
<evidence type="ECO:0000313" key="2">
    <source>
        <dbReference type="EMBL" id="NNU78159.1"/>
    </source>
</evidence>
<evidence type="ECO:0000259" key="1">
    <source>
        <dbReference type="PROSITE" id="PS50943"/>
    </source>
</evidence>
<comment type="caution">
    <text evidence="2">The sequence shown here is derived from an EMBL/GenBank/DDBJ whole genome shotgun (WGS) entry which is preliminary data.</text>
</comment>
<sequence>MEDITSFGEIIKRERESKGLSLKGLADLISKVEENAITSSYLSRLENNDKNNPTFRLTCLITKMMGLDFKEVVHSFGYDELLDTSSKLSKFQSLDTLIRLNKINAPSIMDSGEVFDEVPLTEAEKEIFINLMKLIFTFTLETDSDNIIHLLKGILVELEVIRKSRQKTISL</sequence>
<dbReference type="CDD" id="cd00093">
    <property type="entry name" value="HTH_XRE"/>
    <property type="match status" value="1"/>
</dbReference>
<protein>
    <submittedName>
        <fullName evidence="2">Helix-turn-helix transcriptional regulator</fullName>
    </submittedName>
</protein>
<dbReference type="Proteomes" id="UP000531659">
    <property type="component" value="Unassembled WGS sequence"/>
</dbReference>
<dbReference type="RefSeq" id="WP_171298746.1">
    <property type="nucleotide sequence ID" value="NZ_CP087098.1"/>
</dbReference>
<dbReference type="InterPro" id="IPR010982">
    <property type="entry name" value="Lambda_DNA-bd_dom_sf"/>
</dbReference>
<dbReference type="InterPro" id="IPR001387">
    <property type="entry name" value="Cro/C1-type_HTH"/>
</dbReference>
<accession>A0A7Y3SZC2</accession>
<dbReference type="Gene3D" id="1.10.260.40">
    <property type="entry name" value="lambda repressor-like DNA-binding domains"/>
    <property type="match status" value="1"/>
</dbReference>
<dbReference type="GO" id="GO:0003677">
    <property type="term" value="F:DNA binding"/>
    <property type="evidence" value="ECO:0007669"/>
    <property type="project" value="InterPro"/>
</dbReference>
<dbReference type="PROSITE" id="PS50943">
    <property type="entry name" value="HTH_CROC1"/>
    <property type="match status" value="1"/>
</dbReference>